<accession>A0AAW1HF99</accession>
<organism evidence="2 3">
    <name type="scientific">Popillia japonica</name>
    <name type="common">Japanese beetle</name>
    <dbReference type="NCBI Taxonomy" id="7064"/>
    <lineage>
        <taxon>Eukaryota</taxon>
        <taxon>Metazoa</taxon>
        <taxon>Ecdysozoa</taxon>
        <taxon>Arthropoda</taxon>
        <taxon>Hexapoda</taxon>
        <taxon>Insecta</taxon>
        <taxon>Pterygota</taxon>
        <taxon>Neoptera</taxon>
        <taxon>Endopterygota</taxon>
        <taxon>Coleoptera</taxon>
        <taxon>Polyphaga</taxon>
        <taxon>Scarabaeiformia</taxon>
        <taxon>Scarabaeidae</taxon>
        <taxon>Rutelinae</taxon>
        <taxon>Popillia</taxon>
    </lineage>
</organism>
<evidence type="ECO:0000256" key="1">
    <source>
        <dbReference type="SAM" id="MobiDB-lite"/>
    </source>
</evidence>
<dbReference type="Proteomes" id="UP001458880">
    <property type="component" value="Unassembled WGS sequence"/>
</dbReference>
<feature type="compositionally biased region" description="Basic residues" evidence="1">
    <location>
        <begin position="48"/>
        <end position="64"/>
    </location>
</feature>
<dbReference type="AlphaFoldDB" id="A0AAW1HF99"/>
<evidence type="ECO:0000313" key="3">
    <source>
        <dbReference type="Proteomes" id="UP001458880"/>
    </source>
</evidence>
<evidence type="ECO:0000313" key="2">
    <source>
        <dbReference type="EMBL" id="KAK9674830.1"/>
    </source>
</evidence>
<reference evidence="2 3" key="1">
    <citation type="journal article" date="2024" name="BMC Genomics">
        <title>De novo assembly and annotation of Popillia japonica's genome with initial clues to its potential as an invasive pest.</title>
        <authorList>
            <person name="Cucini C."/>
            <person name="Boschi S."/>
            <person name="Funari R."/>
            <person name="Cardaioli E."/>
            <person name="Iannotti N."/>
            <person name="Marturano G."/>
            <person name="Paoli F."/>
            <person name="Bruttini M."/>
            <person name="Carapelli A."/>
            <person name="Frati F."/>
            <person name="Nardi F."/>
        </authorList>
    </citation>
    <scope>NUCLEOTIDE SEQUENCE [LARGE SCALE GENOMIC DNA]</scope>
    <source>
        <strain evidence="2">DMR45628</strain>
    </source>
</reference>
<name>A0AAW1HF99_POPJA</name>
<proteinExistence type="predicted"/>
<gene>
    <name evidence="2" type="ORF">QE152_g40824</name>
</gene>
<comment type="caution">
    <text evidence="2">The sequence shown here is derived from an EMBL/GenBank/DDBJ whole genome shotgun (WGS) entry which is preliminary data.</text>
</comment>
<feature type="compositionally biased region" description="Polar residues" evidence="1">
    <location>
        <begin position="21"/>
        <end position="37"/>
    </location>
</feature>
<keyword evidence="3" id="KW-1185">Reference proteome</keyword>
<protein>
    <submittedName>
        <fullName evidence="2">Uncharacterized protein</fullName>
    </submittedName>
</protein>
<feature type="region of interest" description="Disordered" evidence="1">
    <location>
        <begin position="1"/>
        <end position="64"/>
    </location>
</feature>
<sequence>MGDKSDDGSKPGVRKKEFLNKQRSNSLESTNFSQSEINKIIGIETTKKSRRNKDRYRKNPVAKRRHIENRYTDEYSTCHVAKHCNNEVCCHKCGENHDSRECPESQNLNCPNCKKLRLPERKHSARDPKCPAYLQKLNKQKQYINYTYNTTDQFLLKG</sequence>
<dbReference type="EMBL" id="JASPKY010001478">
    <property type="protein sequence ID" value="KAK9674830.1"/>
    <property type="molecule type" value="Genomic_DNA"/>
</dbReference>
<feature type="compositionally biased region" description="Basic and acidic residues" evidence="1">
    <location>
        <begin position="1"/>
        <end position="20"/>
    </location>
</feature>